<evidence type="ECO:0000259" key="2">
    <source>
        <dbReference type="SMART" id="SM01063"/>
    </source>
</evidence>
<name>A0AAN7TYL5_9MYCE</name>
<protein>
    <recommendedName>
        <fullName evidence="2">Carbohydrate binding domain-containing protein</fullName>
    </recommendedName>
</protein>
<dbReference type="GO" id="GO:0031012">
    <property type="term" value="C:extracellular matrix"/>
    <property type="evidence" value="ECO:0007669"/>
    <property type="project" value="TreeGrafter"/>
</dbReference>
<dbReference type="AlphaFoldDB" id="A0AAN7TYL5"/>
<dbReference type="GO" id="GO:0030246">
    <property type="term" value="F:carbohydrate binding"/>
    <property type="evidence" value="ECO:0007669"/>
    <property type="project" value="InterPro"/>
</dbReference>
<dbReference type="InterPro" id="IPR052879">
    <property type="entry name" value="Dd_Spore_Germination_Stalk"/>
</dbReference>
<evidence type="ECO:0000256" key="1">
    <source>
        <dbReference type="SAM" id="SignalP"/>
    </source>
</evidence>
<dbReference type="InterPro" id="IPR019028">
    <property type="entry name" value="CBM_49"/>
</dbReference>
<comment type="caution">
    <text evidence="3">The sequence shown here is derived from an EMBL/GenBank/DDBJ whole genome shotgun (WGS) entry which is preliminary data.</text>
</comment>
<evidence type="ECO:0000313" key="4">
    <source>
        <dbReference type="Proteomes" id="UP001344447"/>
    </source>
</evidence>
<evidence type="ECO:0000313" key="3">
    <source>
        <dbReference type="EMBL" id="KAK5577675.1"/>
    </source>
</evidence>
<feature type="domain" description="Carbohydrate binding" evidence="2">
    <location>
        <begin position="50"/>
        <end position="138"/>
    </location>
</feature>
<dbReference type="SMART" id="SM01063">
    <property type="entry name" value="CBM49"/>
    <property type="match status" value="1"/>
</dbReference>
<reference evidence="3 4" key="1">
    <citation type="submission" date="2023-11" db="EMBL/GenBank/DDBJ databases">
        <title>Dfirmibasis_genome.</title>
        <authorList>
            <person name="Edelbroek B."/>
            <person name="Kjellin J."/>
            <person name="Jerlstrom-Hultqvist J."/>
            <person name="Soderbom F."/>
        </authorList>
    </citation>
    <scope>NUCLEOTIDE SEQUENCE [LARGE SCALE GENOMIC DNA]</scope>
    <source>
        <strain evidence="3 4">TNS-C-14</strain>
    </source>
</reference>
<gene>
    <name evidence="3" type="ORF">RB653_002619</name>
</gene>
<dbReference type="GO" id="GO:0030198">
    <property type="term" value="P:extracellular matrix organization"/>
    <property type="evidence" value="ECO:0007669"/>
    <property type="project" value="TreeGrafter"/>
</dbReference>
<accession>A0AAN7TYL5</accession>
<dbReference type="Pfam" id="PF09478">
    <property type="entry name" value="CBM49"/>
    <property type="match status" value="1"/>
</dbReference>
<keyword evidence="1" id="KW-0732">Signal</keyword>
<dbReference type="GO" id="GO:0005201">
    <property type="term" value="F:extracellular matrix structural constituent"/>
    <property type="evidence" value="ECO:0007669"/>
    <property type="project" value="TreeGrafter"/>
</dbReference>
<feature type="signal peptide" evidence="1">
    <location>
        <begin position="1"/>
        <end position="19"/>
    </location>
</feature>
<dbReference type="PANTHER" id="PTHR33239">
    <property type="entry name" value="CELLULOSE-BINDING DOMAIN-CONTAINING PROTEIN-RELATED"/>
    <property type="match status" value="1"/>
</dbReference>
<sequence>MKLLSIICALLLLIAVSSASTNGLICAYGEISYTRDSICSCIPWYSCHDISLNQYSVRTWTDSVTGQTFTQFNVEIINHLVVNVKNIVIGSDASLCLRDSSSIWNMQLLSNGNLILPSVQPSINKDNSYTFGFILKGTHKANLYIKAVVY</sequence>
<feature type="chain" id="PRO_5042985924" description="Carbohydrate binding domain-containing protein" evidence="1">
    <location>
        <begin position="20"/>
        <end position="150"/>
    </location>
</feature>
<dbReference type="EMBL" id="JAVFKY010000004">
    <property type="protein sequence ID" value="KAK5577675.1"/>
    <property type="molecule type" value="Genomic_DNA"/>
</dbReference>
<dbReference type="Proteomes" id="UP001344447">
    <property type="component" value="Unassembled WGS sequence"/>
</dbReference>
<proteinExistence type="predicted"/>
<keyword evidence="4" id="KW-1185">Reference proteome</keyword>
<organism evidence="3 4">
    <name type="scientific">Dictyostelium firmibasis</name>
    <dbReference type="NCBI Taxonomy" id="79012"/>
    <lineage>
        <taxon>Eukaryota</taxon>
        <taxon>Amoebozoa</taxon>
        <taxon>Evosea</taxon>
        <taxon>Eumycetozoa</taxon>
        <taxon>Dictyostelia</taxon>
        <taxon>Dictyosteliales</taxon>
        <taxon>Dictyosteliaceae</taxon>
        <taxon>Dictyostelium</taxon>
    </lineage>
</organism>